<proteinExistence type="predicted"/>
<dbReference type="Pfam" id="PF10127">
    <property type="entry name" value="RlaP"/>
    <property type="match status" value="1"/>
</dbReference>
<name>A0A1I1IUS2_9BACT</name>
<keyword evidence="2" id="KW-1185">Reference proteome</keyword>
<dbReference type="InterPro" id="IPR018775">
    <property type="entry name" value="RlaP"/>
</dbReference>
<dbReference type="PANTHER" id="PTHR34817">
    <property type="entry name" value="NUCLEOTIDYLTRANSFERASE"/>
    <property type="match status" value="1"/>
</dbReference>
<dbReference type="Proteomes" id="UP000199514">
    <property type="component" value="Unassembled WGS sequence"/>
</dbReference>
<dbReference type="GO" id="GO:0016740">
    <property type="term" value="F:transferase activity"/>
    <property type="evidence" value="ECO:0007669"/>
    <property type="project" value="UniProtKB-KW"/>
</dbReference>
<dbReference type="PANTHER" id="PTHR34817:SF1">
    <property type="entry name" value="NUCLEOTIDYLTRANSFERASE"/>
    <property type="match status" value="1"/>
</dbReference>
<evidence type="ECO:0000313" key="2">
    <source>
        <dbReference type="Proteomes" id="UP000199514"/>
    </source>
</evidence>
<dbReference type="RefSeq" id="WP_091511632.1">
    <property type="nucleotide sequence ID" value="NZ_FOLE01000005.1"/>
</dbReference>
<dbReference type="EMBL" id="FOLE01000005">
    <property type="protein sequence ID" value="SFC40059.1"/>
    <property type="molecule type" value="Genomic_DNA"/>
</dbReference>
<sequence length="354" mass="40929">MTIQELKDKNLIVFEAITGSKAYGTNLPTSDTDIRGIFILPETDIMGMNYTEQVNDQKNDIVYYEIKRFVQLLRSNNPTILELLFTPQDCILQQHPVLEELFANKMQFLTQKCRYSFGGYAVEQIKKARGLNKKIVKPMEEARKGLSDFCWIPYEQGSISLAEWLKIKGIEAKDCGLSDIDHAKNCYHLFVEKDRYKGITDKDDVQILLSEIAPAAAPEAVLYANIEGFQSYCKEYRQYWDWVEKRNDTRYNETLAHGKNYDGKNMMHCHRLLDMCVEIAEGQGIRVRRPNREQLLAIRRGDYDYDLLLAEAEEKITNLDALFAACALPADLSDDYLNALLIRIRQAFYRQTKA</sequence>
<dbReference type="AlphaFoldDB" id="A0A1I1IUS2"/>
<protein>
    <submittedName>
        <fullName evidence="1">Predicted nucleotidyltransferase</fullName>
    </submittedName>
</protein>
<evidence type="ECO:0000313" key="1">
    <source>
        <dbReference type="EMBL" id="SFC40059.1"/>
    </source>
</evidence>
<gene>
    <name evidence="1" type="ORF">SAMN05421780_105103</name>
</gene>
<keyword evidence="1" id="KW-0808">Transferase</keyword>
<dbReference type="OrthoDB" id="243791at2"/>
<organism evidence="1 2">
    <name type="scientific">Flexibacter flexilis DSM 6793</name>
    <dbReference type="NCBI Taxonomy" id="927664"/>
    <lineage>
        <taxon>Bacteria</taxon>
        <taxon>Pseudomonadati</taxon>
        <taxon>Bacteroidota</taxon>
        <taxon>Cytophagia</taxon>
        <taxon>Cytophagales</taxon>
        <taxon>Flexibacteraceae</taxon>
        <taxon>Flexibacter</taxon>
    </lineage>
</organism>
<accession>A0A1I1IUS2</accession>
<dbReference type="STRING" id="927664.SAMN05421780_105103"/>
<reference evidence="1 2" key="1">
    <citation type="submission" date="2016-10" db="EMBL/GenBank/DDBJ databases">
        <authorList>
            <person name="de Groot N.N."/>
        </authorList>
    </citation>
    <scope>NUCLEOTIDE SEQUENCE [LARGE SCALE GENOMIC DNA]</scope>
    <source>
        <strain evidence="1 2">DSM 6793</strain>
    </source>
</reference>